<reference evidence="3 4" key="1">
    <citation type="submission" date="2022-12" db="EMBL/GenBank/DDBJ databases">
        <title>Chromosome-level genome of Tegillarca granosa.</title>
        <authorList>
            <person name="Kim J."/>
        </authorList>
    </citation>
    <scope>NUCLEOTIDE SEQUENCE [LARGE SCALE GENOMIC DNA]</scope>
    <source>
        <strain evidence="3">Teg-2019</strain>
        <tissue evidence="3">Adductor muscle</tissue>
    </source>
</reference>
<keyword evidence="4" id="KW-1185">Reference proteome</keyword>
<dbReference type="Pfam" id="PF13519">
    <property type="entry name" value="VWA_2"/>
    <property type="match status" value="1"/>
</dbReference>
<dbReference type="CDD" id="cd00198">
    <property type="entry name" value="vWFA"/>
    <property type="match status" value="1"/>
</dbReference>
<evidence type="ECO:0000259" key="2">
    <source>
        <dbReference type="PROSITE" id="PS50234"/>
    </source>
</evidence>
<organism evidence="3 4">
    <name type="scientific">Tegillarca granosa</name>
    <name type="common">Malaysian cockle</name>
    <name type="synonym">Anadara granosa</name>
    <dbReference type="NCBI Taxonomy" id="220873"/>
    <lineage>
        <taxon>Eukaryota</taxon>
        <taxon>Metazoa</taxon>
        <taxon>Spiralia</taxon>
        <taxon>Lophotrochozoa</taxon>
        <taxon>Mollusca</taxon>
        <taxon>Bivalvia</taxon>
        <taxon>Autobranchia</taxon>
        <taxon>Pteriomorphia</taxon>
        <taxon>Arcoida</taxon>
        <taxon>Arcoidea</taxon>
        <taxon>Arcidae</taxon>
        <taxon>Tegillarca</taxon>
    </lineage>
</organism>
<feature type="compositionally biased region" description="Polar residues" evidence="1">
    <location>
        <begin position="69"/>
        <end position="78"/>
    </location>
</feature>
<dbReference type="PROSITE" id="PS50234">
    <property type="entry name" value="VWFA"/>
    <property type="match status" value="1"/>
</dbReference>
<accession>A0ABQ9ELE7</accession>
<protein>
    <recommendedName>
        <fullName evidence="2">VWFA domain-containing protein</fullName>
    </recommendedName>
</protein>
<evidence type="ECO:0000313" key="4">
    <source>
        <dbReference type="Proteomes" id="UP001217089"/>
    </source>
</evidence>
<dbReference type="Gene3D" id="3.40.50.410">
    <property type="entry name" value="von Willebrand factor, type A domain"/>
    <property type="match status" value="1"/>
</dbReference>
<dbReference type="EMBL" id="JARBDR010000903">
    <property type="protein sequence ID" value="KAJ8304078.1"/>
    <property type="molecule type" value="Genomic_DNA"/>
</dbReference>
<comment type="caution">
    <text evidence="3">The sequence shown here is derived from an EMBL/GenBank/DDBJ whole genome shotgun (WGS) entry which is preliminary data.</text>
</comment>
<sequence length="466" mass="51563">MNHSVVSLKVNYCITTVPITRQTRVSSGISDMPFNEQTRASPGTSESKSNRIQATVPRSIKKDFEVPDQENTNQPIKENAYDSTFNRSKNYRSQKYDKAPHLEAEIVTETEDTMFSLNEHSLITTSTLSAYDENENSVDIEKLSLLRYKKKKTDIKHDNRVKFFYEGAEIETNADDTSVVELDKQPTKVQDQRQTVRSAAYSKQTSSDEDFPRQSAKFVEHPRQLATVQPVKAQEKEHRVTTESGIAQVAQVKPVVKSEALDSEETDLKTSVLPTQSGARQTREEDIATEPASQSESAEDKNTSMSRTSDTGDSLPLSSINTEQKPTATNSPSLDDAIPMLEEMTLKEATKAADCKDPKSQGADTIICVDTSESMAGEPIQQAKNFITEFLDGIEEAAVEYGLEENIAIVTFGHENTIVQNLTNDYGKVRDAVDSLETGGPSPMMTGLVLCLSAIFNRGGVVSYRD</sequence>
<gene>
    <name evidence="3" type="ORF">KUTeg_017661</name>
</gene>
<feature type="region of interest" description="Disordered" evidence="1">
    <location>
        <begin position="28"/>
        <end position="78"/>
    </location>
</feature>
<feature type="region of interest" description="Disordered" evidence="1">
    <location>
        <begin position="219"/>
        <end position="245"/>
    </location>
</feature>
<feature type="domain" description="VWFA" evidence="2">
    <location>
        <begin position="364"/>
        <end position="466"/>
    </location>
</feature>
<feature type="compositionally biased region" description="Polar residues" evidence="1">
    <location>
        <begin position="28"/>
        <end position="53"/>
    </location>
</feature>
<dbReference type="Proteomes" id="UP001217089">
    <property type="component" value="Unassembled WGS sequence"/>
</dbReference>
<evidence type="ECO:0000313" key="3">
    <source>
        <dbReference type="EMBL" id="KAJ8304078.1"/>
    </source>
</evidence>
<dbReference type="InterPro" id="IPR036465">
    <property type="entry name" value="vWFA_dom_sf"/>
</dbReference>
<dbReference type="InterPro" id="IPR002035">
    <property type="entry name" value="VWF_A"/>
</dbReference>
<proteinExistence type="predicted"/>
<feature type="region of interest" description="Disordered" evidence="1">
    <location>
        <begin position="258"/>
        <end position="336"/>
    </location>
</feature>
<dbReference type="SUPFAM" id="SSF53300">
    <property type="entry name" value="vWA-like"/>
    <property type="match status" value="1"/>
</dbReference>
<evidence type="ECO:0000256" key="1">
    <source>
        <dbReference type="SAM" id="MobiDB-lite"/>
    </source>
</evidence>
<name>A0ABQ9ELE7_TEGGR</name>
<feature type="compositionally biased region" description="Polar residues" evidence="1">
    <location>
        <begin position="303"/>
        <end position="333"/>
    </location>
</feature>